<protein>
    <submittedName>
        <fullName evidence="1">Uncharacterized protein</fullName>
    </submittedName>
</protein>
<evidence type="ECO:0000313" key="2">
    <source>
        <dbReference type="Proteomes" id="UP000030645"/>
    </source>
</evidence>
<evidence type="ECO:0000313" key="1">
    <source>
        <dbReference type="EMBL" id="EXB55265.1"/>
    </source>
</evidence>
<name>W9RHT9_9ROSA</name>
<proteinExistence type="predicted"/>
<keyword evidence="2" id="KW-1185">Reference proteome</keyword>
<dbReference type="Proteomes" id="UP000030645">
    <property type="component" value="Unassembled WGS sequence"/>
</dbReference>
<reference evidence="2" key="1">
    <citation type="submission" date="2013-01" db="EMBL/GenBank/DDBJ databases">
        <title>Draft Genome Sequence of a Mulberry Tree, Morus notabilis C.K. Schneid.</title>
        <authorList>
            <person name="He N."/>
            <person name="Zhao S."/>
        </authorList>
    </citation>
    <scope>NUCLEOTIDE SEQUENCE</scope>
</reference>
<gene>
    <name evidence="1" type="ORF">L484_017169</name>
</gene>
<accession>W9RHT9</accession>
<organism evidence="1 2">
    <name type="scientific">Morus notabilis</name>
    <dbReference type="NCBI Taxonomy" id="981085"/>
    <lineage>
        <taxon>Eukaryota</taxon>
        <taxon>Viridiplantae</taxon>
        <taxon>Streptophyta</taxon>
        <taxon>Embryophyta</taxon>
        <taxon>Tracheophyta</taxon>
        <taxon>Spermatophyta</taxon>
        <taxon>Magnoliopsida</taxon>
        <taxon>eudicotyledons</taxon>
        <taxon>Gunneridae</taxon>
        <taxon>Pentapetalae</taxon>
        <taxon>rosids</taxon>
        <taxon>fabids</taxon>
        <taxon>Rosales</taxon>
        <taxon>Moraceae</taxon>
        <taxon>Moreae</taxon>
        <taxon>Morus</taxon>
    </lineage>
</organism>
<sequence>MINVAPKHLTKTPFFARSSIPQPWIHLTKAESRPSNLQPRCPHKISSTLIPGRPQCGPAQAVNIRLPIEGYLHDGKDPYVTLLSRT</sequence>
<dbReference type="AlphaFoldDB" id="W9RHT9"/>
<dbReference type="EMBL" id="KE344232">
    <property type="protein sequence ID" value="EXB55265.1"/>
    <property type="molecule type" value="Genomic_DNA"/>
</dbReference>